<comment type="caution">
    <text evidence="2">The sequence shown here is derived from an EMBL/GenBank/DDBJ whole genome shotgun (WGS) entry which is preliminary data.</text>
</comment>
<sequence length="102" mass="11164">MSVGEEDEAFMSSSGLRPQATVTPSPYSTFAVLGFRHPDDTCQAVAWRVIANDADDALAIVQNSDPQATDYTLRSKVDAIGGARLDASRRVSYYGPWPWDRP</sequence>
<accession>A0A2B8BNW0</accession>
<evidence type="ECO:0000313" key="2">
    <source>
        <dbReference type="EMBL" id="PGH59238.1"/>
    </source>
</evidence>
<dbReference type="EMBL" id="PDKW01000036">
    <property type="protein sequence ID" value="PGH59238.1"/>
    <property type="molecule type" value="Genomic_DNA"/>
</dbReference>
<evidence type="ECO:0000313" key="3">
    <source>
        <dbReference type="Proteomes" id="UP000225379"/>
    </source>
</evidence>
<evidence type="ECO:0000256" key="1">
    <source>
        <dbReference type="SAM" id="MobiDB-lite"/>
    </source>
</evidence>
<organism evidence="2 3">
    <name type="scientific">Azospirillum palustre</name>
    <dbReference type="NCBI Taxonomy" id="2044885"/>
    <lineage>
        <taxon>Bacteria</taxon>
        <taxon>Pseudomonadati</taxon>
        <taxon>Pseudomonadota</taxon>
        <taxon>Alphaproteobacteria</taxon>
        <taxon>Rhodospirillales</taxon>
        <taxon>Azospirillaceae</taxon>
        <taxon>Azospirillum</taxon>
    </lineage>
</organism>
<name>A0A2B8BNW0_9PROT</name>
<proteinExistence type="predicted"/>
<dbReference type="AlphaFoldDB" id="A0A2B8BNW0"/>
<feature type="region of interest" description="Disordered" evidence="1">
    <location>
        <begin position="1"/>
        <end position="21"/>
    </location>
</feature>
<dbReference type="Proteomes" id="UP000225379">
    <property type="component" value="Unassembled WGS sequence"/>
</dbReference>
<gene>
    <name evidence="2" type="ORF">CRT60_00980</name>
</gene>
<reference evidence="3" key="1">
    <citation type="submission" date="2017-10" db="EMBL/GenBank/DDBJ databases">
        <authorList>
            <person name="Kravchenko I.K."/>
            <person name="Grouzdev D.S."/>
        </authorList>
    </citation>
    <scope>NUCLEOTIDE SEQUENCE [LARGE SCALE GENOMIC DNA]</scope>
    <source>
        <strain evidence="3">B2</strain>
    </source>
</reference>
<feature type="compositionally biased region" description="Polar residues" evidence="1">
    <location>
        <begin position="11"/>
        <end position="21"/>
    </location>
</feature>
<keyword evidence="3" id="KW-1185">Reference proteome</keyword>
<protein>
    <submittedName>
        <fullName evidence="2">Uncharacterized protein</fullName>
    </submittedName>
</protein>